<feature type="domain" description="Peptidase C1A papain C-terminal" evidence="10">
    <location>
        <begin position="3"/>
        <end position="150"/>
    </location>
</feature>
<dbReference type="Gramene" id="OB04G36050.1">
    <property type="protein sequence ID" value="OB04G36050.1"/>
    <property type="gene ID" value="OB04G36050"/>
</dbReference>
<dbReference type="Gene3D" id="2.10.25.160">
    <property type="entry name" value="Granulin"/>
    <property type="match status" value="1"/>
</dbReference>
<dbReference type="MEROPS" id="C01.029"/>
<dbReference type="SUPFAM" id="SSF57277">
    <property type="entry name" value="Granulin repeat"/>
    <property type="match status" value="1"/>
</dbReference>
<proteinExistence type="inferred from homology"/>
<dbReference type="EnsemblPlants" id="OB04G36050.1">
    <property type="protein sequence ID" value="OB04G36050.1"/>
    <property type="gene ID" value="OB04G36050"/>
</dbReference>
<evidence type="ECO:0000256" key="3">
    <source>
        <dbReference type="ARBA" id="ARBA00022801"/>
    </source>
</evidence>
<evidence type="ECO:0000256" key="5">
    <source>
        <dbReference type="ARBA" id="ARBA00023157"/>
    </source>
</evidence>
<dbReference type="InterPro" id="IPR039417">
    <property type="entry name" value="Peptidase_C1A_papain-like"/>
</dbReference>
<dbReference type="eggNOG" id="KOG1543">
    <property type="taxonomic scope" value="Eukaryota"/>
</dbReference>
<reference evidence="11" key="2">
    <citation type="submission" date="2013-04" db="UniProtKB">
        <authorList>
            <consortium name="EnsemblPlants"/>
        </authorList>
    </citation>
    <scope>IDENTIFICATION</scope>
</reference>
<evidence type="ECO:0000256" key="8">
    <source>
        <dbReference type="SAM" id="Phobius"/>
    </source>
</evidence>
<organism evidence="11">
    <name type="scientific">Oryza brachyantha</name>
    <name type="common">malo sina</name>
    <dbReference type="NCBI Taxonomy" id="4533"/>
    <lineage>
        <taxon>Eukaryota</taxon>
        <taxon>Viridiplantae</taxon>
        <taxon>Streptophyta</taxon>
        <taxon>Embryophyta</taxon>
        <taxon>Tracheophyta</taxon>
        <taxon>Spermatophyta</taxon>
        <taxon>Magnoliopsida</taxon>
        <taxon>Liliopsida</taxon>
        <taxon>Poales</taxon>
        <taxon>Poaceae</taxon>
        <taxon>BOP clade</taxon>
        <taxon>Oryzoideae</taxon>
        <taxon>Oryzeae</taxon>
        <taxon>Oryzinae</taxon>
        <taxon>Oryza</taxon>
    </lineage>
</organism>
<dbReference type="Pfam" id="PF00112">
    <property type="entry name" value="Peptidase_C1"/>
    <property type="match status" value="1"/>
</dbReference>
<name>J3M2I0_ORYBR</name>
<accession>J3M2I0</accession>
<reference evidence="11" key="1">
    <citation type="journal article" date="2013" name="Nat. Commun.">
        <title>Whole-genome sequencing of Oryza brachyantha reveals mechanisms underlying Oryza genome evolution.</title>
        <authorList>
            <person name="Chen J."/>
            <person name="Huang Q."/>
            <person name="Gao D."/>
            <person name="Wang J."/>
            <person name="Lang Y."/>
            <person name="Liu T."/>
            <person name="Li B."/>
            <person name="Bai Z."/>
            <person name="Luis Goicoechea J."/>
            <person name="Liang C."/>
            <person name="Chen C."/>
            <person name="Zhang W."/>
            <person name="Sun S."/>
            <person name="Liao Y."/>
            <person name="Zhang X."/>
            <person name="Yang L."/>
            <person name="Song C."/>
            <person name="Wang M."/>
            <person name="Shi J."/>
            <person name="Liu G."/>
            <person name="Liu J."/>
            <person name="Zhou H."/>
            <person name="Zhou W."/>
            <person name="Yu Q."/>
            <person name="An N."/>
            <person name="Chen Y."/>
            <person name="Cai Q."/>
            <person name="Wang B."/>
            <person name="Liu B."/>
            <person name="Min J."/>
            <person name="Huang Y."/>
            <person name="Wu H."/>
            <person name="Li Z."/>
            <person name="Zhang Y."/>
            <person name="Yin Y."/>
            <person name="Song W."/>
            <person name="Jiang J."/>
            <person name="Jackson S.A."/>
            <person name="Wing R.A."/>
            <person name="Wang J."/>
            <person name="Chen M."/>
        </authorList>
    </citation>
    <scope>NUCLEOTIDE SEQUENCE [LARGE SCALE GENOMIC DNA]</scope>
    <source>
        <strain evidence="11">cv. IRGC 101232</strain>
    </source>
</reference>
<evidence type="ECO:0000256" key="1">
    <source>
        <dbReference type="ARBA" id="ARBA00008455"/>
    </source>
</evidence>
<dbReference type="GO" id="GO:0006508">
    <property type="term" value="P:proteolysis"/>
    <property type="evidence" value="ECO:0007669"/>
    <property type="project" value="UniProtKB-KW"/>
</dbReference>
<feature type="transmembrane region" description="Helical" evidence="8">
    <location>
        <begin position="479"/>
        <end position="498"/>
    </location>
</feature>
<evidence type="ECO:0000256" key="7">
    <source>
        <dbReference type="SAM" id="MobiDB-lite"/>
    </source>
</evidence>
<keyword evidence="4" id="KW-0788">Thiol protease</keyword>
<dbReference type="SUPFAM" id="SSF54001">
    <property type="entry name" value="Cysteine proteinases"/>
    <property type="match status" value="1"/>
</dbReference>
<dbReference type="SMART" id="SM00277">
    <property type="entry name" value="GRAN"/>
    <property type="match status" value="1"/>
</dbReference>
<dbReference type="FunFam" id="2.10.25.160:FF:000002">
    <property type="entry name" value="Cysteine protease 1"/>
    <property type="match status" value="1"/>
</dbReference>
<dbReference type="PANTHER" id="PTHR12411">
    <property type="entry name" value="CYSTEINE PROTEASE FAMILY C1-RELATED"/>
    <property type="match status" value="1"/>
</dbReference>
<dbReference type="InterPro" id="IPR013128">
    <property type="entry name" value="Peptidase_C1A"/>
</dbReference>
<feature type="transmembrane region" description="Helical" evidence="8">
    <location>
        <begin position="418"/>
        <end position="445"/>
    </location>
</feature>
<dbReference type="STRING" id="4533.J3M2I0"/>
<keyword evidence="12" id="KW-1185">Reference proteome</keyword>
<keyword evidence="2" id="KW-0645">Protease</keyword>
<keyword evidence="8" id="KW-0812">Transmembrane</keyword>
<dbReference type="OMA" id="VCWELAL"/>
<dbReference type="InterPro" id="IPR025661">
    <property type="entry name" value="Pept_asp_AS"/>
</dbReference>
<keyword evidence="5" id="KW-1015">Disulfide bond</keyword>
<dbReference type="CDD" id="cd02248">
    <property type="entry name" value="Peptidase_C1A"/>
    <property type="match status" value="1"/>
</dbReference>
<keyword evidence="8" id="KW-1133">Transmembrane helix</keyword>
<feature type="domain" description="Granulins" evidence="9">
    <location>
        <begin position="176"/>
        <end position="233"/>
    </location>
</feature>
<feature type="transmembrane region" description="Helical" evidence="8">
    <location>
        <begin position="362"/>
        <end position="378"/>
    </location>
</feature>
<evidence type="ECO:0000259" key="10">
    <source>
        <dbReference type="SMART" id="SM00645"/>
    </source>
</evidence>
<dbReference type="HOGENOM" id="CLU_546760_0_0_1"/>
<dbReference type="Proteomes" id="UP000006038">
    <property type="component" value="Chromosome 4"/>
</dbReference>
<evidence type="ECO:0008006" key="13">
    <source>
        <dbReference type="Google" id="ProtNLM"/>
    </source>
</evidence>
<evidence type="ECO:0000313" key="12">
    <source>
        <dbReference type="Proteomes" id="UP000006038"/>
    </source>
</evidence>
<dbReference type="eggNOG" id="KOG4296">
    <property type="taxonomic scope" value="Eukaryota"/>
</dbReference>
<evidence type="ECO:0000256" key="2">
    <source>
        <dbReference type="ARBA" id="ARBA00022670"/>
    </source>
</evidence>
<dbReference type="InterPro" id="IPR037277">
    <property type="entry name" value="Granulin_sf"/>
</dbReference>
<dbReference type="Gene3D" id="3.90.70.10">
    <property type="entry name" value="Cysteine proteinases"/>
    <property type="match status" value="1"/>
</dbReference>
<keyword evidence="8" id="KW-0472">Membrane</keyword>
<dbReference type="InterPro" id="IPR000118">
    <property type="entry name" value="Granulin"/>
</dbReference>
<dbReference type="Pfam" id="PF00396">
    <property type="entry name" value="Granulin"/>
    <property type="match status" value="1"/>
</dbReference>
<dbReference type="SMART" id="SM00645">
    <property type="entry name" value="Pept_C1"/>
    <property type="match status" value="1"/>
</dbReference>
<keyword evidence="3" id="KW-0378">Hydrolase</keyword>
<sequence>MMDDAFAFIARNGGIDTEKDYPYTAMDGRCNLAKKSRKVVSIDGFEDVPENDELSLQKAVAHQPVSVAIDAGGREFQLYDSGVFTGRCGTSLDHGGVAVGYGTDAAGRGYWTVRNSWGPHWGEHGYIRMERNVTARTGKCGIAMAASYPVKKGPNPKPSPSPSPPAPSPPSPARQCDRHNKCPAGTTCCCNYGIRNHCLVWGCCPAEGATCCKDHSSCCPKDYPVCNAKARTCSKLQCKAQVYKAQPNGGGGAARRRRPPLPLLLLLLHLPAALAFPRPLPPARRRLLQARVSPLLHAPPAPPRSGCASRGGTGGAYSLVRAFDALTERRLIEQNLSRKIVHVLSGVLFMSSWPLFRELLRGPLYYVIVLLVSVLVFWRESPIGIISLSMMSGGDGFADIVGRRFGSMKLPFNKKKSWIGSISMFISGYLLSALMLFYFSCLGYFNVCWELALGKLALAALAATVVECIPVTDVVDDNISVPLATMLAAFLLFGFSACC</sequence>
<evidence type="ECO:0000256" key="6">
    <source>
        <dbReference type="ARBA" id="ARBA00023180"/>
    </source>
</evidence>
<evidence type="ECO:0000259" key="9">
    <source>
        <dbReference type="SMART" id="SM00277"/>
    </source>
</evidence>
<dbReference type="InterPro" id="IPR000668">
    <property type="entry name" value="Peptidase_C1A_C"/>
</dbReference>
<comment type="similarity">
    <text evidence="1">Belongs to the peptidase C1 family.</text>
</comment>
<dbReference type="AlphaFoldDB" id="J3M2I0"/>
<feature type="region of interest" description="Disordered" evidence="7">
    <location>
        <begin position="151"/>
        <end position="174"/>
    </location>
</feature>
<dbReference type="PROSITE" id="PS00640">
    <property type="entry name" value="THIOL_PROTEASE_ASN"/>
    <property type="match status" value="1"/>
</dbReference>
<evidence type="ECO:0000256" key="4">
    <source>
        <dbReference type="ARBA" id="ARBA00022807"/>
    </source>
</evidence>
<dbReference type="GO" id="GO:0008234">
    <property type="term" value="F:cysteine-type peptidase activity"/>
    <property type="evidence" value="ECO:0007669"/>
    <property type="project" value="UniProtKB-KW"/>
</dbReference>
<feature type="compositionally biased region" description="Pro residues" evidence="7">
    <location>
        <begin position="155"/>
        <end position="172"/>
    </location>
</feature>
<keyword evidence="6" id="KW-0325">Glycoprotein</keyword>
<evidence type="ECO:0000313" key="11">
    <source>
        <dbReference type="EnsemblPlants" id="OB04G36050.1"/>
    </source>
</evidence>
<dbReference type="eggNOG" id="KOG4453">
    <property type="taxonomic scope" value="Eukaryota"/>
</dbReference>
<dbReference type="InterPro" id="IPR038765">
    <property type="entry name" value="Papain-like_cys_pep_sf"/>
</dbReference>
<protein>
    <recommendedName>
        <fullName evidence="13">Granulins domain-containing protein</fullName>
    </recommendedName>
</protein>